<sequence>MEIRISIPNLNHCFLDNHNDKLILSPRNIESPTFRSDSHSPFRTQNNSIHQLPTISNSDLTPPLPSSPGNCSDELVTFSLCLPYITAFTNTSQKSLCFNTTTTSPWPSPSDLPCASDFSFTSIEFSDFQLTLLS</sequence>
<name>A0ABD1VKG9_9LAMI</name>
<dbReference type="EMBL" id="JBFOLJ010000005">
    <property type="protein sequence ID" value="KAL2537854.1"/>
    <property type="molecule type" value="Genomic_DNA"/>
</dbReference>
<proteinExistence type="predicted"/>
<dbReference type="Proteomes" id="UP001604277">
    <property type="component" value="Unassembled WGS sequence"/>
</dbReference>
<reference evidence="2" key="1">
    <citation type="submission" date="2024-07" db="EMBL/GenBank/DDBJ databases">
        <title>Two chromosome-level genome assemblies of Korean endemic species Abeliophyllum distichum and Forsythia ovata (Oleaceae).</title>
        <authorList>
            <person name="Jang H."/>
        </authorList>
    </citation>
    <scope>NUCLEOTIDE SEQUENCE [LARGE SCALE GENOMIC DNA]</scope>
</reference>
<evidence type="ECO:0000313" key="1">
    <source>
        <dbReference type="EMBL" id="KAL2537854.1"/>
    </source>
</evidence>
<evidence type="ECO:0000313" key="2">
    <source>
        <dbReference type="Proteomes" id="UP001604277"/>
    </source>
</evidence>
<organism evidence="1 2">
    <name type="scientific">Forsythia ovata</name>
    <dbReference type="NCBI Taxonomy" id="205694"/>
    <lineage>
        <taxon>Eukaryota</taxon>
        <taxon>Viridiplantae</taxon>
        <taxon>Streptophyta</taxon>
        <taxon>Embryophyta</taxon>
        <taxon>Tracheophyta</taxon>
        <taxon>Spermatophyta</taxon>
        <taxon>Magnoliopsida</taxon>
        <taxon>eudicotyledons</taxon>
        <taxon>Gunneridae</taxon>
        <taxon>Pentapetalae</taxon>
        <taxon>asterids</taxon>
        <taxon>lamiids</taxon>
        <taxon>Lamiales</taxon>
        <taxon>Oleaceae</taxon>
        <taxon>Forsythieae</taxon>
        <taxon>Forsythia</taxon>
    </lineage>
</organism>
<gene>
    <name evidence="1" type="ORF">Fot_19245</name>
</gene>
<comment type="caution">
    <text evidence="1">The sequence shown here is derived from an EMBL/GenBank/DDBJ whole genome shotgun (WGS) entry which is preliminary data.</text>
</comment>
<accession>A0ABD1VKG9</accession>
<dbReference type="AlphaFoldDB" id="A0ABD1VKG9"/>
<protein>
    <submittedName>
        <fullName evidence="1">Uncharacterized protein</fullName>
    </submittedName>
</protein>
<keyword evidence="2" id="KW-1185">Reference proteome</keyword>